<protein>
    <submittedName>
        <fullName evidence="1">Glycosyltransferase</fullName>
    </submittedName>
</protein>
<comment type="caution">
    <text evidence="1">The sequence shown here is derived from an EMBL/GenBank/DDBJ whole genome shotgun (WGS) entry which is preliminary data.</text>
</comment>
<gene>
    <name evidence="1" type="ORF">ACFO3U_10735</name>
</gene>
<evidence type="ECO:0000313" key="1">
    <source>
        <dbReference type="EMBL" id="MFC4740468.1"/>
    </source>
</evidence>
<organism evidence="1 2">
    <name type="scientific">Flavobacterium ponti</name>
    <dbReference type="NCBI Taxonomy" id="665133"/>
    <lineage>
        <taxon>Bacteria</taxon>
        <taxon>Pseudomonadati</taxon>
        <taxon>Bacteroidota</taxon>
        <taxon>Flavobacteriia</taxon>
        <taxon>Flavobacteriales</taxon>
        <taxon>Flavobacteriaceae</taxon>
        <taxon>Flavobacterium</taxon>
    </lineage>
</organism>
<keyword evidence="2" id="KW-1185">Reference proteome</keyword>
<dbReference type="Pfam" id="PF13692">
    <property type="entry name" value="Glyco_trans_1_4"/>
    <property type="match status" value="1"/>
</dbReference>
<dbReference type="Gene3D" id="3.40.50.2000">
    <property type="entry name" value="Glycogen Phosphorylase B"/>
    <property type="match status" value="1"/>
</dbReference>
<dbReference type="EMBL" id="JBHSGW010000025">
    <property type="protein sequence ID" value="MFC4740468.1"/>
    <property type="molecule type" value="Genomic_DNA"/>
</dbReference>
<proteinExistence type="predicted"/>
<sequence>MKKIVIIGSVWPEPNSTAAGQRMMQIITFFKKLDFQITFTSIASFSDYSVDLDVLNVKTVEIELNNNSFDSFIKSENPTIVLFDRFMTEEQFGWRVSENCPNSIKILDSEDLHFLREARFQCFKQQIACETKHLQNEIAKREIASIYRCDLTLIISKFEYDLLVNTFSIPTKLLYYIPMIYEEMEENTFENYPKFEERNHFFSIGNFYHQPNWDAVLQLKNTFWPLIRKQLPKAEIHIYGAYLPEKAKQLHNEKEGFIIKGRADDSSTIFKKYKVLLAPLPYGAGIKGKLIESMLFGTPNVTTKIGAEGMQNNLNWNGFIEENPVEFAEKAVLLYTNIHTWKQSQVNGLKIINTTFNKVNFEKEFAEQIGYLIINLENHRSQNFMGQILNHHTLKSTMYMSKWIEEKNSNKKTPNSK</sequence>
<accession>A0ABV9P4E2</accession>
<reference evidence="2" key="1">
    <citation type="journal article" date="2019" name="Int. J. Syst. Evol. Microbiol.">
        <title>The Global Catalogue of Microorganisms (GCM) 10K type strain sequencing project: providing services to taxonomists for standard genome sequencing and annotation.</title>
        <authorList>
            <consortium name="The Broad Institute Genomics Platform"/>
            <consortium name="The Broad Institute Genome Sequencing Center for Infectious Disease"/>
            <person name="Wu L."/>
            <person name="Ma J."/>
        </authorList>
    </citation>
    <scope>NUCLEOTIDE SEQUENCE [LARGE SCALE GENOMIC DNA]</scope>
    <source>
        <strain evidence="2">CCUG 50349</strain>
    </source>
</reference>
<evidence type="ECO:0000313" key="2">
    <source>
        <dbReference type="Proteomes" id="UP001595885"/>
    </source>
</evidence>
<name>A0ABV9P4E2_9FLAO</name>
<dbReference type="SUPFAM" id="SSF53756">
    <property type="entry name" value="UDP-Glycosyltransferase/glycogen phosphorylase"/>
    <property type="match status" value="1"/>
</dbReference>
<dbReference type="RefSeq" id="WP_379741889.1">
    <property type="nucleotide sequence ID" value="NZ_JBHSGW010000025.1"/>
</dbReference>
<dbReference type="Proteomes" id="UP001595885">
    <property type="component" value="Unassembled WGS sequence"/>
</dbReference>